<dbReference type="PANTHER" id="PTHR43547:SF2">
    <property type="entry name" value="HYBRID SIGNAL TRANSDUCTION HISTIDINE KINASE C"/>
    <property type="match status" value="1"/>
</dbReference>
<evidence type="ECO:0000313" key="8">
    <source>
        <dbReference type="Proteomes" id="UP000325375"/>
    </source>
</evidence>
<dbReference type="PANTHER" id="PTHR43547">
    <property type="entry name" value="TWO-COMPONENT HISTIDINE KINASE"/>
    <property type="match status" value="1"/>
</dbReference>
<dbReference type="Proteomes" id="UP000325375">
    <property type="component" value="Unassembled WGS sequence"/>
</dbReference>
<dbReference type="Gene3D" id="3.30.565.10">
    <property type="entry name" value="Histidine kinase-like ATPase, C-terminal domain"/>
    <property type="match status" value="1"/>
</dbReference>
<dbReference type="InterPro" id="IPR036890">
    <property type="entry name" value="HATPase_C_sf"/>
</dbReference>
<comment type="catalytic activity">
    <reaction evidence="1">
        <text>ATP + protein L-histidine = ADP + protein N-phospho-L-histidine.</text>
        <dbReference type="EC" id="2.7.13.3"/>
    </reaction>
</comment>
<accession>A0A5E7CKP3</accession>
<evidence type="ECO:0000256" key="1">
    <source>
        <dbReference type="ARBA" id="ARBA00000085"/>
    </source>
</evidence>
<dbReference type="SUPFAM" id="SSF55874">
    <property type="entry name" value="ATPase domain of HSP90 chaperone/DNA topoisomerase II/histidine kinase"/>
    <property type="match status" value="1"/>
</dbReference>
<keyword evidence="4 7" id="KW-0808">Transferase</keyword>
<dbReference type="PROSITE" id="PS50109">
    <property type="entry name" value="HIS_KIN"/>
    <property type="match status" value="1"/>
</dbReference>
<dbReference type="CDD" id="cd00075">
    <property type="entry name" value="HATPase"/>
    <property type="match status" value="1"/>
</dbReference>
<sequence>MMSEASGKNEQALATAARELFLLGRKTVAARAALAALHKELSEANSQLVDTLQVEQLIEANQQLVLAILSAQSDVEDQKNAQAEQHLYLEMREANERLVIAALSAQDLQIAAEQALEQQRNILSIVAHELRNPLTPISMIAGRLVRIPREELPRMQLLIEGQVQRMSRLVEDLLDIARASTGKFRLNFQVTNMADIISDAIAIYTPVMLAHGLSFSSERLESRLAVNGDPVRLTQIIDNLLGNAAKYTPTGGTVTLAVSVEDNLLEIRIRDSGIGISAKALPFIFEPFVQDDHAVGFNGAGLGIGLTVVRELVEAHSGTVTGTSAGEGQGSEFVVKIPLLNPGSHFHQDSSQSTL</sequence>
<evidence type="ECO:0000256" key="4">
    <source>
        <dbReference type="ARBA" id="ARBA00022679"/>
    </source>
</evidence>
<proteinExistence type="predicted"/>
<gene>
    <name evidence="7" type="primary">rcsC_17</name>
    <name evidence="7" type="ORF">PS718_03009</name>
</gene>
<dbReference type="Pfam" id="PF00512">
    <property type="entry name" value="HisKA"/>
    <property type="match status" value="1"/>
</dbReference>
<dbReference type="PRINTS" id="PR00344">
    <property type="entry name" value="BCTRLSENSOR"/>
</dbReference>
<dbReference type="SMART" id="SM00388">
    <property type="entry name" value="HisKA"/>
    <property type="match status" value="1"/>
</dbReference>
<reference evidence="7 8" key="1">
    <citation type="submission" date="2019-09" db="EMBL/GenBank/DDBJ databases">
        <authorList>
            <person name="Chandra G."/>
            <person name="Truman W A."/>
        </authorList>
    </citation>
    <scope>NUCLEOTIDE SEQUENCE [LARGE SCALE GENOMIC DNA]</scope>
    <source>
        <strain evidence="7">PS718</strain>
    </source>
</reference>
<keyword evidence="5 7" id="KW-0418">Kinase</keyword>
<keyword evidence="3" id="KW-0597">Phosphoprotein</keyword>
<dbReference type="InterPro" id="IPR005467">
    <property type="entry name" value="His_kinase_dom"/>
</dbReference>
<organism evidence="7 8">
    <name type="scientific">Pseudomonas fluorescens</name>
    <dbReference type="NCBI Taxonomy" id="294"/>
    <lineage>
        <taxon>Bacteria</taxon>
        <taxon>Pseudomonadati</taxon>
        <taxon>Pseudomonadota</taxon>
        <taxon>Gammaproteobacteria</taxon>
        <taxon>Pseudomonadales</taxon>
        <taxon>Pseudomonadaceae</taxon>
        <taxon>Pseudomonas</taxon>
    </lineage>
</organism>
<dbReference type="AlphaFoldDB" id="A0A5E7CKP3"/>
<dbReference type="CDD" id="cd00082">
    <property type="entry name" value="HisKA"/>
    <property type="match status" value="1"/>
</dbReference>
<protein>
    <recommendedName>
        <fullName evidence="2">histidine kinase</fullName>
        <ecNumber evidence="2">2.7.13.3</ecNumber>
    </recommendedName>
</protein>
<evidence type="ECO:0000259" key="6">
    <source>
        <dbReference type="PROSITE" id="PS50109"/>
    </source>
</evidence>
<dbReference type="Gene3D" id="1.10.287.130">
    <property type="match status" value="1"/>
</dbReference>
<dbReference type="GO" id="GO:0005886">
    <property type="term" value="C:plasma membrane"/>
    <property type="evidence" value="ECO:0007669"/>
    <property type="project" value="UniProtKB-ARBA"/>
</dbReference>
<name>A0A5E7CKP3_PSEFL</name>
<dbReference type="GO" id="GO:0000155">
    <property type="term" value="F:phosphorelay sensor kinase activity"/>
    <property type="evidence" value="ECO:0007669"/>
    <property type="project" value="InterPro"/>
</dbReference>
<dbReference type="SUPFAM" id="SSF47384">
    <property type="entry name" value="Homodimeric domain of signal transducing histidine kinase"/>
    <property type="match status" value="1"/>
</dbReference>
<dbReference type="InterPro" id="IPR036097">
    <property type="entry name" value="HisK_dim/P_sf"/>
</dbReference>
<dbReference type="FunFam" id="3.30.565.10:FF:000006">
    <property type="entry name" value="Sensor histidine kinase WalK"/>
    <property type="match status" value="1"/>
</dbReference>
<evidence type="ECO:0000256" key="3">
    <source>
        <dbReference type="ARBA" id="ARBA00022553"/>
    </source>
</evidence>
<dbReference type="Pfam" id="PF02518">
    <property type="entry name" value="HATPase_c"/>
    <property type="match status" value="1"/>
</dbReference>
<dbReference type="SMART" id="SM00387">
    <property type="entry name" value="HATPase_c"/>
    <property type="match status" value="1"/>
</dbReference>
<feature type="domain" description="Histidine kinase" evidence="6">
    <location>
        <begin position="125"/>
        <end position="341"/>
    </location>
</feature>
<evidence type="ECO:0000256" key="2">
    <source>
        <dbReference type="ARBA" id="ARBA00012438"/>
    </source>
</evidence>
<evidence type="ECO:0000256" key="5">
    <source>
        <dbReference type="ARBA" id="ARBA00022777"/>
    </source>
</evidence>
<dbReference type="EC" id="2.7.13.3" evidence="2"/>
<evidence type="ECO:0000313" key="7">
    <source>
        <dbReference type="EMBL" id="VVO05447.1"/>
    </source>
</evidence>
<dbReference type="InterPro" id="IPR003661">
    <property type="entry name" value="HisK_dim/P_dom"/>
</dbReference>
<dbReference type="InterPro" id="IPR003594">
    <property type="entry name" value="HATPase_dom"/>
</dbReference>
<dbReference type="InterPro" id="IPR004358">
    <property type="entry name" value="Sig_transdc_His_kin-like_C"/>
</dbReference>
<dbReference type="EMBL" id="CABVHX010000011">
    <property type="protein sequence ID" value="VVO05447.1"/>
    <property type="molecule type" value="Genomic_DNA"/>
</dbReference>